<keyword evidence="3 10" id="KW-0813">Transport</keyword>
<dbReference type="RefSeq" id="XP_042999850.1">
    <property type="nucleotide sequence ID" value="XM_043143915.1"/>
</dbReference>
<dbReference type="InterPro" id="IPR027059">
    <property type="entry name" value="Coatomer_dsu"/>
</dbReference>
<dbReference type="InterPro" id="IPR011012">
    <property type="entry name" value="Longin-like_dom_sf"/>
</dbReference>
<dbReference type="EMBL" id="CP072757">
    <property type="protein sequence ID" value="QUC22177.1"/>
    <property type="molecule type" value="Genomic_DNA"/>
</dbReference>
<evidence type="ECO:0000256" key="5">
    <source>
        <dbReference type="ARBA" id="ARBA00022892"/>
    </source>
</evidence>
<dbReference type="GO" id="GO:0051645">
    <property type="term" value="P:Golgi localization"/>
    <property type="evidence" value="ECO:0007669"/>
    <property type="project" value="TreeGrafter"/>
</dbReference>
<comment type="function">
    <text evidence="10">The coatomer is a cytosolic protein complex that binds to dilysine motifs and reversibly associates with Golgi non-clathrin-coated vesicles, which further mediate biosynthetic protein transport from the ER, via the Golgi up to the trans Golgi network. Coatomer complex is required for budding from Golgi membranes, and is essential for the retrograde Golgi-to-ER transport of dilysine-tagged proteins.</text>
</comment>
<organism evidence="14 17">
    <name type="scientific">Ustilaginoidea virens</name>
    <name type="common">Rice false smut fungus</name>
    <name type="synonym">Villosiclava virens</name>
    <dbReference type="NCBI Taxonomy" id="1159556"/>
    <lineage>
        <taxon>Eukaryota</taxon>
        <taxon>Fungi</taxon>
        <taxon>Dikarya</taxon>
        <taxon>Ascomycota</taxon>
        <taxon>Pezizomycotina</taxon>
        <taxon>Sordariomycetes</taxon>
        <taxon>Hypocreomycetidae</taxon>
        <taxon>Hypocreales</taxon>
        <taxon>Clavicipitaceae</taxon>
        <taxon>Ustilaginoidea</taxon>
    </lineage>
</organism>
<comment type="subcellular location">
    <subcellularLocation>
        <location evidence="10 11">Cytoplasm</location>
    </subcellularLocation>
    <subcellularLocation>
        <location evidence="10 11">Cytoplasmic vesicle</location>
        <location evidence="10 11">COPI-coated vesicle membrane</location>
        <topology evidence="10 11">Peripheral membrane protein</topology>
        <orientation evidence="10 11">Cytoplasmic side</orientation>
    </subcellularLocation>
    <subcellularLocation>
        <location evidence="10 11">Golgi apparatus membrane</location>
        <topology evidence="10 11">Peripheral membrane protein</topology>
        <orientation evidence="10 11">Cytoplasmic side</orientation>
    </subcellularLocation>
</comment>
<evidence type="ECO:0000256" key="6">
    <source>
        <dbReference type="ARBA" id="ARBA00022927"/>
    </source>
</evidence>
<evidence type="ECO:0000313" key="14">
    <source>
        <dbReference type="EMBL" id="GAO16408.1"/>
    </source>
</evidence>
<dbReference type="Proteomes" id="UP000027002">
    <property type="component" value="Chromosome 5"/>
</dbReference>
<dbReference type="InterPro" id="IPR028565">
    <property type="entry name" value="MHD"/>
</dbReference>
<feature type="compositionally biased region" description="Basic and acidic residues" evidence="12">
    <location>
        <begin position="158"/>
        <end position="175"/>
    </location>
</feature>
<sequence>MVVLAASICTRGGKAVLSRQFREMPRSRIEALLASFPKHADSGTQHTTVEQDNVRFVYQPLDELYMVLITNKQSNILQDIDSLHLFAQVVTNACRTLDEREITRNAYELLSAFDELVTLGYRENLTMSQIKTFLEMESHEERIQEIIARNKELEAAEERKRKAKQLEMQRKESARGNRGMPRTPVYPTYTPPARPSATDSYDSYEAEKNKTYSKSLAPKAKGMQLGKKSKTNDMFERVRGDLGGQVDDSPLVTPAHTAVTQPAEPRVSSTLDRDAVHVTISESISASLSREGAVNSLSISGDLALRISDPSVTKIKLGLQAMPSHGAQFRTHPNVDRNLFNSSKTIQMSNTARGFPVKNAVAVLRWRASPKVDDSSACPITFTVWINNDVGKYNITVEYELTGGDALRDVSIAIPYVGSEPVVSSYDATYEVSGDMLEWNIGSVDDENPTGSFELEAESGDENDFFPMTVRFSKTSPYVDVDVTKVSLLEEDEEITFSKEIKSTADNYSVE</sequence>
<proteinExistence type="inferred from homology"/>
<keyword evidence="16" id="KW-1185">Reference proteome</keyword>
<evidence type="ECO:0000313" key="17">
    <source>
        <dbReference type="Proteomes" id="UP000054053"/>
    </source>
</evidence>
<evidence type="ECO:0000259" key="13">
    <source>
        <dbReference type="PROSITE" id="PS51072"/>
    </source>
</evidence>
<accession>A0A1B5KZ66</accession>
<keyword evidence="4 10" id="KW-0963">Cytoplasm</keyword>
<dbReference type="InterPro" id="IPR022775">
    <property type="entry name" value="AP_mu_sigma_su"/>
</dbReference>
<dbReference type="InterPro" id="IPR036168">
    <property type="entry name" value="AP2_Mu_C_sf"/>
</dbReference>
<evidence type="ECO:0000256" key="2">
    <source>
        <dbReference type="ARBA" id="ARBA00011775"/>
    </source>
</evidence>
<reference evidence="14" key="1">
    <citation type="journal article" date="2016" name="Genome Announc.">
        <title>Genome Sequence of Ustilaginoidea virens IPU010, a Rice Pathogenic Fungus Causing False Smut.</title>
        <authorList>
            <person name="Kumagai T."/>
            <person name="Ishii T."/>
            <person name="Terai G."/>
            <person name="Umemura M."/>
            <person name="Machida M."/>
            <person name="Asai K."/>
        </authorList>
    </citation>
    <scope>NUCLEOTIDE SEQUENCE [LARGE SCALE GENOMIC DNA]</scope>
    <source>
        <strain evidence="14">IPU010</strain>
    </source>
</reference>
<dbReference type="SUPFAM" id="SSF64356">
    <property type="entry name" value="SNARE-like"/>
    <property type="match status" value="1"/>
</dbReference>
<dbReference type="PANTHER" id="PTHR10121:SF0">
    <property type="entry name" value="COATOMER SUBUNIT DELTA"/>
    <property type="match status" value="1"/>
</dbReference>
<dbReference type="GO" id="GO:0006888">
    <property type="term" value="P:endoplasmic reticulum to Golgi vesicle-mediated transport"/>
    <property type="evidence" value="ECO:0007669"/>
    <property type="project" value="TreeGrafter"/>
</dbReference>
<dbReference type="GO" id="GO:0030126">
    <property type="term" value="C:COPI vesicle coat"/>
    <property type="evidence" value="ECO:0007669"/>
    <property type="project" value="UniProtKB-UniRule"/>
</dbReference>
<evidence type="ECO:0000256" key="7">
    <source>
        <dbReference type="ARBA" id="ARBA00023034"/>
    </source>
</evidence>
<dbReference type="OrthoDB" id="10266042at2759"/>
<dbReference type="Proteomes" id="UP000054053">
    <property type="component" value="Unassembled WGS sequence"/>
</dbReference>
<dbReference type="KEGG" id="uvi:66067195"/>
<evidence type="ECO:0000256" key="3">
    <source>
        <dbReference type="ARBA" id="ARBA00022448"/>
    </source>
</evidence>
<gene>
    <name evidence="15" type="ORF">UV8b_06418</name>
    <name evidence="14" type="ORF">UVI_02047750</name>
</gene>
<keyword evidence="5 10" id="KW-0931">ER-Golgi transport</keyword>
<dbReference type="Pfam" id="PF00928">
    <property type="entry name" value="Adap_comp_sub"/>
    <property type="match status" value="1"/>
</dbReference>
<evidence type="ECO:0000313" key="16">
    <source>
        <dbReference type="Proteomes" id="UP000027002"/>
    </source>
</evidence>
<reference evidence="15" key="3">
    <citation type="submission" date="2020-03" db="EMBL/GenBank/DDBJ databases">
        <title>A mixture of massive structural variations and highly conserved coding sequences in Ustilaginoidea virens genome.</title>
        <authorList>
            <person name="Zhang K."/>
            <person name="Zhao Z."/>
            <person name="Zhang Z."/>
            <person name="Li Y."/>
            <person name="Hsiang T."/>
            <person name="Sun W."/>
        </authorList>
    </citation>
    <scope>NUCLEOTIDE SEQUENCE</scope>
    <source>
        <strain evidence="15">UV-8b</strain>
    </source>
</reference>
<dbReference type="CDD" id="cd09254">
    <property type="entry name" value="AP_delta-COPI_MHD"/>
    <property type="match status" value="1"/>
</dbReference>
<keyword evidence="8 10" id="KW-0472">Membrane</keyword>
<dbReference type="EMBL" id="BBTG02000032">
    <property type="protein sequence ID" value="GAO16408.1"/>
    <property type="molecule type" value="Genomic_DNA"/>
</dbReference>
<evidence type="ECO:0000256" key="8">
    <source>
        <dbReference type="ARBA" id="ARBA00023136"/>
    </source>
</evidence>
<evidence type="ECO:0000256" key="11">
    <source>
        <dbReference type="RuleBase" id="RU366052"/>
    </source>
</evidence>
<evidence type="ECO:0000256" key="10">
    <source>
        <dbReference type="RuleBase" id="RU364018"/>
    </source>
</evidence>
<dbReference type="PROSITE" id="PS51072">
    <property type="entry name" value="MHD"/>
    <property type="match status" value="1"/>
</dbReference>
<keyword evidence="6 10" id="KW-0653">Protein transport</keyword>
<name>A0A1B5KZ66_USTVR</name>
<dbReference type="GeneID" id="66067195"/>
<keyword evidence="9 10" id="KW-0968">Cytoplasmic vesicle</keyword>
<keyword evidence="7 10" id="KW-0333">Golgi apparatus</keyword>
<reference evidence="17" key="2">
    <citation type="journal article" date="2016" name="Genome Announc.">
        <title>Genome sequence of Ustilaginoidea virens IPU010, a rice pathogenic fungus causing false smut.</title>
        <authorList>
            <person name="Kumagai T."/>
            <person name="Ishii T."/>
            <person name="Terai G."/>
            <person name="Umemura M."/>
            <person name="Machida M."/>
            <person name="Asai K."/>
        </authorList>
    </citation>
    <scope>NUCLEOTIDE SEQUENCE [LARGE SCALE GENOMIC DNA]</scope>
    <source>
        <strain evidence="17">IPU010</strain>
    </source>
</reference>
<dbReference type="PANTHER" id="PTHR10121">
    <property type="entry name" value="COATOMER SUBUNIT DELTA"/>
    <property type="match status" value="1"/>
</dbReference>
<dbReference type="CDD" id="cd14830">
    <property type="entry name" value="Delta_COP_N"/>
    <property type="match status" value="1"/>
</dbReference>
<evidence type="ECO:0000256" key="9">
    <source>
        <dbReference type="ARBA" id="ARBA00023329"/>
    </source>
</evidence>
<dbReference type="Gene3D" id="3.30.450.60">
    <property type="match status" value="1"/>
</dbReference>
<dbReference type="Gene3D" id="2.60.40.1170">
    <property type="entry name" value="Mu homology domain, subdomain B"/>
    <property type="match status" value="2"/>
</dbReference>
<dbReference type="Pfam" id="PF01217">
    <property type="entry name" value="Clat_adaptor_s"/>
    <property type="match status" value="1"/>
</dbReference>
<dbReference type="FunFam" id="3.30.450.60:FF:000003">
    <property type="entry name" value="Coatomer subunit delta"/>
    <property type="match status" value="1"/>
</dbReference>
<dbReference type="AlphaFoldDB" id="A0A1B5KZ66"/>
<feature type="domain" description="MHD" evidence="13">
    <location>
        <begin position="273"/>
        <end position="511"/>
    </location>
</feature>
<dbReference type="SUPFAM" id="SSF49447">
    <property type="entry name" value="Second domain of Mu2 adaptin subunit (ap50) of ap2 adaptor"/>
    <property type="match status" value="1"/>
</dbReference>
<comment type="similarity">
    <text evidence="1 10">Belongs to the adaptor complexes medium subunit family. Delta-COP subfamily.</text>
</comment>
<protein>
    <recommendedName>
        <fullName evidence="10">Coatomer subunit delta</fullName>
    </recommendedName>
</protein>
<dbReference type="GO" id="GO:0015031">
    <property type="term" value="P:protein transport"/>
    <property type="evidence" value="ECO:0007669"/>
    <property type="project" value="UniProtKB-KW"/>
</dbReference>
<comment type="subunit">
    <text evidence="2 10">Oligomeric complex that consists of at least the alpha, beta, beta', gamma, delta, epsilon and zeta subunits.</text>
</comment>
<dbReference type="GO" id="GO:0006890">
    <property type="term" value="P:retrograde vesicle-mediated transport, Golgi to endoplasmic reticulum"/>
    <property type="evidence" value="ECO:0007669"/>
    <property type="project" value="UniProtKB-UniRule"/>
</dbReference>
<evidence type="ECO:0000313" key="15">
    <source>
        <dbReference type="EMBL" id="QUC22177.1"/>
    </source>
</evidence>
<dbReference type="GO" id="GO:0000139">
    <property type="term" value="C:Golgi membrane"/>
    <property type="evidence" value="ECO:0007669"/>
    <property type="project" value="UniProtKB-SubCell"/>
</dbReference>
<evidence type="ECO:0000256" key="1">
    <source>
        <dbReference type="ARBA" id="ARBA00010516"/>
    </source>
</evidence>
<evidence type="ECO:0000256" key="12">
    <source>
        <dbReference type="SAM" id="MobiDB-lite"/>
    </source>
</evidence>
<evidence type="ECO:0000256" key="4">
    <source>
        <dbReference type="ARBA" id="ARBA00022490"/>
    </source>
</evidence>
<feature type="region of interest" description="Disordered" evidence="12">
    <location>
        <begin position="158"/>
        <end position="213"/>
    </location>
</feature>